<keyword evidence="6" id="KW-0498">Mitosis</keyword>
<evidence type="ECO:0000256" key="10">
    <source>
        <dbReference type="ARBA" id="ARBA00023306"/>
    </source>
</evidence>
<keyword evidence="4" id="KW-0158">Chromosome</keyword>
<evidence type="ECO:0000256" key="5">
    <source>
        <dbReference type="ARBA" id="ARBA00022618"/>
    </source>
</evidence>
<evidence type="ECO:0000313" key="14">
    <source>
        <dbReference type="EMBL" id="CDF87589.1"/>
    </source>
</evidence>
<dbReference type="PANTHER" id="PTHR21650">
    <property type="entry name" value="MEMBRALIN/KINETOCHORE PROTEIN NUF2"/>
    <property type="match status" value="1"/>
</dbReference>
<name>A0A8J2T1I8_ZYGB2</name>
<dbReference type="Pfam" id="PF03800">
    <property type="entry name" value="Nuf2"/>
    <property type="match status" value="1"/>
</dbReference>
<evidence type="ECO:0000256" key="6">
    <source>
        <dbReference type="ARBA" id="ARBA00022776"/>
    </source>
</evidence>
<dbReference type="GO" id="GO:0007052">
    <property type="term" value="P:mitotic spindle organization"/>
    <property type="evidence" value="ECO:0007669"/>
    <property type="project" value="TreeGrafter"/>
</dbReference>
<dbReference type="EMBL" id="HG316454">
    <property type="protein sequence ID" value="CDF87589.1"/>
    <property type="molecule type" value="Genomic_DNA"/>
</dbReference>
<keyword evidence="9" id="KW-0539">Nucleus</keyword>
<evidence type="ECO:0000256" key="9">
    <source>
        <dbReference type="ARBA" id="ARBA00023242"/>
    </source>
</evidence>
<evidence type="ECO:0000256" key="11">
    <source>
        <dbReference type="ARBA" id="ARBA00023328"/>
    </source>
</evidence>
<dbReference type="Proteomes" id="UP000019375">
    <property type="component" value="Unassembled WGS sequence"/>
</dbReference>
<keyword evidence="10" id="KW-0131">Cell cycle</keyword>
<evidence type="ECO:0000256" key="2">
    <source>
        <dbReference type="ARBA" id="ARBA00004629"/>
    </source>
</evidence>
<proteinExistence type="inferred from homology"/>
<protein>
    <submittedName>
        <fullName evidence="14">BN860_09890g1_1</fullName>
    </submittedName>
</protein>
<dbReference type="GO" id="GO:0051383">
    <property type="term" value="P:kinetochore organization"/>
    <property type="evidence" value="ECO:0007669"/>
    <property type="project" value="TreeGrafter"/>
</dbReference>
<dbReference type="InterPro" id="IPR005549">
    <property type="entry name" value="Kinetochore_Nuf2_N"/>
</dbReference>
<evidence type="ECO:0000256" key="12">
    <source>
        <dbReference type="SAM" id="Coils"/>
    </source>
</evidence>
<evidence type="ECO:0000256" key="7">
    <source>
        <dbReference type="ARBA" id="ARBA00022838"/>
    </source>
</evidence>
<evidence type="ECO:0000259" key="13">
    <source>
        <dbReference type="Pfam" id="PF03800"/>
    </source>
</evidence>
<accession>A0A8J2T1I8</accession>
<gene>
    <name evidence="14" type="ORF">BN860_09890g</name>
</gene>
<comment type="similarity">
    <text evidence="3">Belongs to the NUF2 family.</text>
</comment>
<dbReference type="PANTHER" id="PTHR21650:SF2">
    <property type="entry name" value="KINETOCHORE PROTEIN NUF2"/>
    <property type="match status" value="1"/>
</dbReference>
<evidence type="ECO:0000256" key="3">
    <source>
        <dbReference type="ARBA" id="ARBA00005498"/>
    </source>
</evidence>
<organism evidence="14 15">
    <name type="scientific">Zygosaccharomyces bailii (strain CLIB 213 / ATCC 58445 / CBS 680 / BCRC 21525 / NBRC 1098 / NCYC 1416 / NRRL Y-2227)</name>
    <dbReference type="NCBI Taxonomy" id="1333698"/>
    <lineage>
        <taxon>Eukaryota</taxon>
        <taxon>Fungi</taxon>
        <taxon>Dikarya</taxon>
        <taxon>Ascomycota</taxon>
        <taxon>Saccharomycotina</taxon>
        <taxon>Saccharomycetes</taxon>
        <taxon>Saccharomycetales</taxon>
        <taxon>Saccharomycetaceae</taxon>
        <taxon>Zygosaccharomyces</taxon>
    </lineage>
</organism>
<comment type="subcellular location">
    <subcellularLocation>
        <location evidence="2">Chromosome</location>
        <location evidence="2">Centromere</location>
        <location evidence="2">Kinetochore</location>
    </subcellularLocation>
    <subcellularLocation>
        <location evidence="1">Nucleus</location>
    </subcellularLocation>
</comment>
<keyword evidence="15" id="KW-1185">Reference proteome</keyword>
<dbReference type="GO" id="GO:0044877">
    <property type="term" value="F:protein-containing complex binding"/>
    <property type="evidence" value="ECO:0007669"/>
    <property type="project" value="TreeGrafter"/>
</dbReference>
<keyword evidence="11" id="KW-0137">Centromere</keyword>
<feature type="coiled-coil region" evidence="12">
    <location>
        <begin position="175"/>
        <end position="202"/>
    </location>
</feature>
<dbReference type="GO" id="GO:0005634">
    <property type="term" value="C:nucleus"/>
    <property type="evidence" value="ECO:0007669"/>
    <property type="project" value="UniProtKB-SubCell"/>
</dbReference>
<dbReference type="GO" id="GO:0031262">
    <property type="term" value="C:Ndc80 complex"/>
    <property type="evidence" value="ECO:0007669"/>
    <property type="project" value="InterPro"/>
</dbReference>
<evidence type="ECO:0000313" key="15">
    <source>
        <dbReference type="Proteomes" id="UP000019375"/>
    </source>
</evidence>
<feature type="domain" description="Kinetochore protein Nuf2 N-terminal" evidence="13">
    <location>
        <begin position="4"/>
        <end position="140"/>
    </location>
</feature>
<keyword evidence="7" id="KW-0995">Kinetochore</keyword>
<feature type="coiled-coil region" evidence="12">
    <location>
        <begin position="334"/>
        <end position="417"/>
    </location>
</feature>
<keyword evidence="5" id="KW-0132">Cell division</keyword>
<dbReference type="Gene3D" id="1.10.418.60">
    <property type="entry name" value="Ncd80 complex, Nuf2 subunit"/>
    <property type="match status" value="1"/>
</dbReference>
<dbReference type="GO" id="GO:0051315">
    <property type="term" value="P:attachment of mitotic spindle microtubules to kinetochore"/>
    <property type="evidence" value="ECO:0007669"/>
    <property type="project" value="TreeGrafter"/>
</dbReference>
<dbReference type="GO" id="GO:0045132">
    <property type="term" value="P:meiotic chromosome segregation"/>
    <property type="evidence" value="ECO:0007669"/>
    <property type="project" value="TreeGrafter"/>
</dbReference>
<sequence length="441" mass="51237">MSDDIFPLLDISELAICLQSCDFSLATEENIAKPTSMYVVTLYKQIIDSFMGISADALISVGREGEEEEAAIYNDTLQVLVLNKICFKFFQNIGVSDFNMLDLYKPDPLRTRRLLSAVVNYARFREERIFDCNKFISQTETLLGQLRSKFDDYNLLHQQLEDDEEDATQLGVQKIGELEENNKNLEIELKKLTQVQKTLSLDYNSYKQQKQKMLKELEGLGFQLVELESLKDKLTKYSDTNSDELEAGIAELQGILNTRQERLRELETAQQNLRVSMQTFQRVIEEIYELLRIISTELQDSHLKESSLIDLKQQLVIRRDKLETMLSSGLLAKISVLQKQLDEQRSKLDELQKNFAIEKEENDQKLGELQKEYSNNVVPHLQQAEQDIERDFITGEVKELEQKMQKIQIDFQNELDAVELEYSLLAGHINKYMETMLERIN</sequence>
<dbReference type="GO" id="GO:0051301">
    <property type="term" value="P:cell division"/>
    <property type="evidence" value="ECO:0007669"/>
    <property type="project" value="UniProtKB-KW"/>
</dbReference>
<evidence type="ECO:0000256" key="8">
    <source>
        <dbReference type="ARBA" id="ARBA00023054"/>
    </source>
</evidence>
<dbReference type="AlphaFoldDB" id="A0A8J2T1I8"/>
<reference evidence="15" key="1">
    <citation type="journal article" date="2013" name="Genome Announc.">
        <title>Genome sequence of the food spoilage yeast Zygosaccharomyces bailii CLIB 213(T).</title>
        <authorList>
            <person name="Galeote V."/>
            <person name="Bigey F."/>
            <person name="Devillers H."/>
            <person name="Neuveglise C."/>
            <person name="Dequin S."/>
        </authorList>
    </citation>
    <scope>NUCLEOTIDE SEQUENCE [LARGE SCALE GENOMIC DNA]</scope>
    <source>
        <strain evidence="15">CLIB 213 / ATCC 58445 / CBS 680 / CCRC 21525 / NBRC 1098 / NCYC 1416 / NRRL Y-2227</strain>
    </source>
</reference>
<dbReference type="OrthoDB" id="8194677at2759"/>
<evidence type="ECO:0000256" key="4">
    <source>
        <dbReference type="ARBA" id="ARBA00022454"/>
    </source>
</evidence>
<dbReference type="InterPro" id="IPR038275">
    <property type="entry name" value="Nuf2_N_sf"/>
</dbReference>
<keyword evidence="8 12" id="KW-0175">Coiled coil</keyword>
<evidence type="ECO:0000256" key="1">
    <source>
        <dbReference type="ARBA" id="ARBA00004123"/>
    </source>
</evidence>